<evidence type="ECO:0000313" key="1">
    <source>
        <dbReference type="EMBL" id="MFB9315491.1"/>
    </source>
</evidence>
<dbReference type="RefSeq" id="WP_140009194.1">
    <property type="nucleotide sequence ID" value="NZ_JBHMDG010000034.1"/>
</dbReference>
<keyword evidence="2" id="KW-1185">Reference proteome</keyword>
<name>A0ABV5KFI6_9ACTN</name>
<evidence type="ECO:0000313" key="2">
    <source>
        <dbReference type="Proteomes" id="UP001589750"/>
    </source>
</evidence>
<proteinExistence type="predicted"/>
<dbReference type="EMBL" id="JBHMDG010000034">
    <property type="protein sequence ID" value="MFB9315491.1"/>
    <property type="molecule type" value="Genomic_DNA"/>
</dbReference>
<organism evidence="1 2">
    <name type="scientific">Nocardioides plantarum</name>
    <dbReference type="NCBI Taxonomy" id="29299"/>
    <lineage>
        <taxon>Bacteria</taxon>
        <taxon>Bacillati</taxon>
        <taxon>Actinomycetota</taxon>
        <taxon>Actinomycetes</taxon>
        <taxon>Propionibacteriales</taxon>
        <taxon>Nocardioidaceae</taxon>
        <taxon>Nocardioides</taxon>
    </lineage>
</organism>
<reference evidence="1 2" key="1">
    <citation type="submission" date="2024-09" db="EMBL/GenBank/DDBJ databases">
        <authorList>
            <person name="Sun Q."/>
            <person name="Mori K."/>
        </authorList>
    </citation>
    <scope>NUCLEOTIDE SEQUENCE [LARGE SCALE GENOMIC DNA]</scope>
    <source>
        <strain evidence="1 2">JCM 9626</strain>
    </source>
</reference>
<gene>
    <name evidence="1" type="ORF">ACFFRI_20770</name>
</gene>
<sequence>MVVPRRSRVLVAVAVVAALLVGLVAWAPWRAEYAVDGPVVAANEDDGIALMALLGGELELVDGCLRLGGESVVWPQGTRWNEGQRAVELRDGTLLHDGDTISGGGGSLGADDPGFEDGGAARALGRCRVEGQAVTFFNASETVELTTG</sequence>
<protein>
    <submittedName>
        <fullName evidence="1">Uncharacterized protein</fullName>
    </submittedName>
</protein>
<comment type="caution">
    <text evidence="1">The sequence shown here is derived from an EMBL/GenBank/DDBJ whole genome shotgun (WGS) entry which is preliminary data.</text>
</comment>
<dbReference type="Proteomes" id="UP001589750">
    <property type="component" value="Unassembled WGS sequence"/>
</dbReference>
<accession>A0ABV5KFI6</accession>